<dbReference type="PIRSF" id="PIRSF005902">
    <property type="entry name" value="DNase_TatD"/>
    <property type="match status" value="1"/>
</dbReference>
<dbReference type="Proteomes" id="UP000008312">
    <property type="component" value="Unassembled WGS sequence"/>
</dbReference>
<feature type="binding site" evidence="5">
    <location>
        <position position="10"/>
    </location>
    <ligand>
        <name>a divalent metal cation</name>
        <dbReference type="ChEBI" id="CHEBI:60240"/>
        <label>1</label>
    </ligand>
</feature>
<accession>D8M8R9</accession>
<feature type="binding site" evidence="5">
    <location>
        <position position="8"/>
    </location>
    <ligand>
        <name>a divalent metal cation</name>
        <dbReference type="ChEBI" id="CHEBI:60240"/>
        <label>1</label>
    </ligand>
</feature>
<evidence type="ECO:0000256" key="3">
    <source>
        <dbReference type="ARBA" id="ARBA00022801"/>
    </source>
</evidence>
<dbReference type="PANTHER" id="PTHR46317:SF1">
    <property type="entry name" value="HYDROLASE, TATD FAMILY"/>
    <property type="match status" value="1"/>
</dbReference>
<evidence type="ECO:0000256" key="5">
    <source>
        <dbReference type="PIRSR" id="PIRSR005902-1"/>
    </source>
</evidence>
<dbReference type="OMA" id="HTHLDMQ"/>
<dbReference type="OrthoDB" id="413993at2759"/>
<reference evidence="6" key="1">
    <citation type="submission" date="2010-02" db="EMBL/GenBank/DDBJ databases">
        <title>Sequencing and annotation of the Blastocystis hominis genome.</title>
        <authorList>
            <person name="Wincker P."/>
        </authorList>
    </citation>
    <scope>NUCLEOTIDE SEQUENCE</scope>
    <source>
        <strain evidence="6">Singapore isolate B</strain>
    </source>
</reference>
<proteinExistence type="inferred from homology"/>
<keyword evidence="2 5" id="KW-0479">Metal-binding</keyword>
<sequence length="223" mass="25026">MNFVCDAHCHPADHLLRGRIDEIISESVKAGLTFIVGVSERYEDAVALLALSERYPQIRPCIGLHPWYVHEESLDAMIQLIEDNHDRLAGIGEIGLDFAQRILSQSPSMKELQMEAFVRQITVAKKYNLPVNIHSRYAGHYCIDVLIQQGVTKALLHAYDGNLKSVKKALAAGYYFSIPASVRDDESFQRLAKNIPLSNMLLETDSPALSIDKETYSLGNVIW</sequence>
<dbReference type="GeneID" id="24921234"/>
<evidence type="ECO:0000256" key="1">
    <source>
        <dbReference type="ARBA" id="ARBA00009275"/>
    </source>
</evidence>
<dbReference type="RefSeq" id="XP_012898506.1">
    <property type="nucleotide sequence ID" value="XM_013043052.1"/>
</dbReference>
<comment type="similarity">
    <text evidence="1">Belongs to the metallo-dependent hydrolases superfamily. TatD-type hydrolase family.</text>
</comment>
<dbReference type="InParanoid" id="D8M8R9"/>
<keyword evidence="3" id="KW-0378">Hydrolase</keyword>
<feature type="binding site" evidence="5">
    <location>
        <position position="134"/>
    </location>
    <ligand>
        <name>a divalent metal cation</name>
        <dbReference type="ChEBI" id="CHEBI:60240"/>
        <label>2</label>
    </ligand>
</feature>
<dbReference type="CDD" id="cd01310">
    <property type="entry name" value="TatD_DNAse"/>
    <property type="match status" value="1"/>
</dbReference>
<keyword evidence="7" id="KW-1185">Reference proteome</keyword>
<protein>
    <recommendedName>
        <fullName evidence="8">TatD related DNase</fullName>
    </recommendedName>
</protein>
<name>D8M8R9_BLAHO</name>
<organism evidence="6">
    <name type="scientific">Blastocystis hominis</name>
    <dbReference type="NCBI Taxonomy" id="12968"/>
    <lineage>
        <taxon>Eukaryota</taxon>
        <taxon>Sar</taxon>
        <taxon>Stramenopiles</taxon>
        <taxon>Bigyra</taxon>
        <taxon>Opalozoa</taxon>
        <taxon>Opalinata</taxon>
        <taxon>Blastocystidae</taxon>
        <taxon>Blastocystis</taxon>
    </lineage>
</organism>
<dbReference type="Gene3D" id="3.20.20.140">
    <property type="entry name" value="Metal-dependent hydrolases"/>
    <property type="match status" value="1"/>
</dbReference>
<dbReference type="PANTHER" id="PTHR46317">
    <property type="entry name" value="HYDROLASE OF PHP SUPERFAMILY-RELATED PROTEIN"/>
    <property type="match status" value="1"/>
</dbReference>
<dbReference type="GO" id="GO:0016788">
    <property type="term" value="F:hydrolase activity, acting on ester bonds"/>
    <property type="evidence" value="ECO:0007669"/>
    <property type="project" value="InterPro"/>
</dbReference>
<evidence type="ECO:0008006" key="8">
    <source>
        <dbReference type="Google" id="ProtNLM"/>
    </source>
</evidence>
<evidence type="ECO:0000313" key="6">
    <source>
        <dbReference type="EMBL" id="CBK24458.2"/>
    </source>
</evidence>
<dbReference type="InterPro" id="IPR001130">
    <property type="entry name" value="TatD-like"/>
</dbReference>
<gene>
    <name evidence="6" type="ORF">GSBLH_T00004197001</name>
</gene>
<dbReference type="SUPFAM" id="SSF51556">
    <property type="entry name" value="Metallo-dependent hydrolases"/>
    <property type="match status" value="1"/>
</dbReference>
<dbReference type="Pfam" id="PF01026">
    <property type="entry name" value="TatD_DNase"/>
    <property type="match status" value="1"/>
</dbReference>
<comment type="function">
    <text evidence="4">Exhibits 3'-exonuclease activities and apurinic/apyrimidinic (AP) endonuclease (in vitro). Show preferential AP endonuclease activity on double-stranded DNA substrates and 3'- exonuclease activity on single-stranded DNA.</text>
</comment>
<feature type="binding site" evidence="5">
    <location>
        <position position="205"/>
    </location>
    <ligand>
        <name>a divalent metal cation</name>
        <dbReference type="ChEBI" id="CHEBI:60240"/>
        <label>1</label>
    </ligand>
</feature>
<evidence type="ECO:0000256" key="4">
    <source>
        <dbReference type="ARBA" id="ARBA00093287"/>
    </source>
</evidence>
<dbReference type="EMBL" id="FN668688">
    <property type="protein sequence ID" value="CBK24458.2"/>
    <property type="molecule type" value="Genomic_DNA"/>
</dbReference>
<evidence type="ECO:0000313" key="7">
    <source>
        <dbReference type="Proteomes" id="UP000008312"/>
    </source>
</evidence>
<feature type="binding site" evidence="5">
    <location>
        <position position="157"/>
    </location>
    <ligand>
        <name>a divalent metal cation</name>
        <dbReference type="ChEBI" id="CHEBI:60240"/>
        <label>2</label>
    </ligand>
</feature>
<dbReference type="AlphaFoldDB" id="D8M8R9"/>
<dbReference type="GO" id="GO:0046872">
    <property type="term" value="F:metal ion binding"/>
    <property type="evidence" value="ECO:0007669"/>
    <property type="project" value="UniProtKB-KW"/>
</dbReference>
<dbReference type="InterPro" id="IPR032466">
    <property type="entry name" value="Metal_Hydrolase"/>
</dbReference>
<feature type="binding site" evidence="5">
    <location>
        <position position="93"/>
    </location>
    <ligand>
        <name>a divalent metal cation</name>
        <dbReference type="ChEBI" id="CHEBI:60240"/>
        <label>1</label>
    </ligand>
</feature>
<evidence type="ECO:0000256" key="2">
    <source>
        <dbReference type="ARBA" id="ARBA00022723"/>
    </source>
</evidence>